<reference evidence="2 3" key="1">
    <citation type="submission" date="2017-03" db="EMBL/GenBank/DDBJ databases">
        <title>Genome Survey of Euroglyphus maynei.</title>
        <authorList>
            <person name="Arlian L.G."/>
            <person name="Morgan M.S."/>
            <person name="Rider S.D."/>
        </authorList>
    </citation>
    <scope>NUCLEOTIDE SEQUENCE [LARGE SCALE GENOMIC DNA]</scope>
    <source>
        <strain evidence="2">Arlian Lab</strain>
        <tissue evidence="2">Whole body</tissue>
    </source>
</reference>
<evidence type="ECO:0000259" key="1">
    <source>
        <dbReference type="Pfam" id="PF23341"/>
    </source>
</evidence>
<dbReference type="EMBL" id="MUJZ01024035">
    <property type="protein sequence ID" value="OTF79252.1"/>
    <property type="molecule type" value="Genomic_DNA"/>
</dbReference>
<dbReference type="Pfam" id="PF23341">
    <property type="entry name" value="PEP5_VPS11_N"/>
    <property type="match status" value="1"/>
</dbReference>
<name>A0A1Y3BEG4_EURMA</name>
<feature type="domain" description="PEP5/VPS11 N-terminal" evidence="1">
    <location>
        <begin position="2"/>
        <end position="184"/>
    </location>
</feature>
<dbReference type="AlphaFoldDB" id="A0A1Y3BEG4"/>
<organism evidence="2 3">
    <name type="scientific">Euroglyphus maynei</name>
    <name type="common">Mayne's house dust mite</name>
    <dbReference type="NCBI Taxonomy" id="6958"/>
    <lineage>
        <taxon>Eukaryota</taxon>
        <taxon>Metazoa</taxon>
        <taxon>Ecdysozoa</taxon>
        <taxon>Arthropoda</taxon>
        <taxon>Chelicerata</taxon>
        <taxon>Arachnida</taxon>
        <taxon>Acari</taxon>
        <taxon>Acariformes</taxon>
        <taxon>Sarcoptiformes</taxon>
        <taxon>Astigmata</taxon>
        <taxon>Psoroptidia</taxon>
        <taxon>Analgoidea</taxon>
        <taxon>Pyroglyphidae</taxon>
        <taxon>Pyroglyphinae</taxon>
        <taxon>Euroglyphus</taxon>
    </lineage>
</organism>
<protein>
    <recommendedName>
        <fullName evidence="1">PEP5/VPS11 N-terminal domain-containing protein</fullName>
    </recommendedName>
</protein>
<sequence length="193" mass="20821">CQITCSSSGQGYLILGDNLGLISFVTRQHSISSFTAYKIAVTHCASIKTTSTTGSSKVSLKSNFYLITVGTDNEDLIPILKIWAINEGFILAAKTQSSNVHEQSTSESGNTTSSTANPLAQCIRTLKLSCHNSTISQLSALRVHSMVTALDVLGDSMLAVGFNDGHCLLIKGELIRDRDRNLRIKLLEVSQND</sequence>
<feature type="non-terminal residue" evidence="2">
    <location>
        <position position="193"/>
    </location>
</feature>
<proteinExistence type="predicted"/>
<gene>
    <name evidence="2" type="ORF">BLA29_010990</name>
</gene>
<accession>A0A1Y3BEG4</accession>
<feature type="non-terminal residue" evidence="2">
    <location>
        <position position="1"/>
    </location>
</feature>
<comment type="caution">
    <text evidence="2">The sequence shown here is derived from an EMBL/GenBank/DDBJ whole genome shotgun (WGS) entry which is preliminary data.</text>
</comment>
<dbReference type="Proteomes" id="UP000194236">
    <property type="component" value="Unassembled WGS sequence"/>
</dbReference>
<dbReference type="InterPro" id="IPR057307">
    <property type="entry name" value="PEP5_VPS11_N"/>
</dbReference>
<evidence type="ECO:0000313" key="2">
    <source>
        <dbReference type="EMBL" id="OTF79252.1"/>
    </source>
</evidence>
<dbReference type="OrthoDB" id="26184at2759"/>
<keyword evidence="3" id="KW-1185">Reference proteome</keyword>
<evidence type="ECO:0000313" key="3">
    <source>
        <dbReference type="Proteomes" id="UP000194236"/>
    </source>
</evidence>